<sequence length="358" mass="39568">MYLKSLGLKEQLTDVINDLELLIKQILECLYIDKKLTEKELQSNISFILEQYNQKQVEFVDLLNRVNAHQERETYIRTLEGLVDSRENLISKISSELKIIDNSLVEATFQAEKKLKSVKQSEMNRVFSEDIVRYAHLISKNHSVASSVYWQQGDPSRPYPTEANFRVSNLLLSRTQQMNQMNTSTALFNIPGMPRQKTFTPNARTVSSANVFLNALGGTSTAGSSGSPRGRPPGSGTGPRLSSPAMRNIPKILQRSSSQQSPRFGIMMGAAGGSQQQQQGQMVSPSTAATMQVSSHQHPQGSYIMSSSQQQLQMSINLPPGLKQQQTSNDGTMQIPKVEQMSSDSSSSSSSGDEEDGK</sequence>
<keyword evidence="4 8" id="KW-0805">Transcription regulation</keyword>
<evidence type="ECO:0000313" key="11">
    <source>
        <dbReference type="Proteomes" id="UP000580250"/>
    </source>
</evidence>
<dbReference type="OrthoDB" id="1929813at2759"/>
<evidence type="ECO:0000256" key="2">
    <source>
        <dbReference type="ARBA" id="ARBA00009626"/>
    </source>
</evidence>
<dbReference type="EMBL" id="CAJEWN010000004">
    <property type="protein sequence ID" value="CAD2125952.1"/>
    <property type="molecule type" value="Genomic_DNA"/>
</dbReference>
<gene>
    <name evidence="8" type="primary">MED4</name>
    <name evidence="10" type="ORF">MENT_LOCUS1352</name>
</gene>
<dbReference type="GO" id="GO:0003712">
    <property type="term" value="F:transcription coregulator activity"/>
    <property type="evidence" value="ECO:0007669"/>
    <property type="project" value="InterPro"/>
</dbReference>
<comment type="function">
    <text evidence="8">Component of the Mediator complex, a coactivator involved in the regulated transcription of nearly all RNA polymerase II-dependent genes. Mediator functions as a bridge to convey information from gene-specific regulatory proteins to the basal RNA polymerase II transcription machinery. Mediator is recruited to promoters by direct interactions with regulatory proteins and serves as a scaffold for the assembly of a functional preinitiation complex with RNA polymerase II and the general transcription factors.</text>
</comment>
<protein>
    <recommendedName>
        <fullName evidence="3 8">Mediator of RNA polymerase II transcription subunit 4</fullName>
    </recommendedName>
    <alternativeName>
        <fullName evidence="7 8">Mediator complex subunit 4</fullName>
    </alternativeName>
</protein>
<proteinExistence type="inferred from homology"/>
<evidence type="ECO:0000256" key="7">
    <source>
        <dbReference type="ARBA" id="ARBA00031257"/>
    </source>
</evidence>
<feature type="compositionally biased region" description="Low complexity" evidence="9">
    <location>
        <begin position="305"/>
        <end position="315"/>
    </location>
</feature>
<dbReference type="GO" id="GO:0070847">
    <property type="term" value="C:core mediator complex"/>
    <property type="evidence" value="ECO:0007669"/>
    <property type="project" value="TreeGrafter"/>
</dbReference>
<dbReference type="AlphaFoldDB" id="A0A6V7TM33"/>
<dbReference type="InterPro" id="IPR019258">
    <property type="entry name" value="Mediator_Med4"/>
</dbReference>
<dbReference type="GO" id="GO:0006357">
    <property type="term" value="P:regulation of transcription by RNA polymerase II"/>
    <property type="evidence" value="ECO:0007669"/>
    <property type="project" value="InterPro"/>
</dbReference>
<accession>A0A6V7TM33</accession>
<evidence type="ECO:0000256" key="8">
    <source>
        <dbReference type="RuleBase" id="RU364141"/>
    </source>
</evidence>
<dbReference type="PANTHER" id="PTHR13208:SF2">
    <property type="entry name" value="MEDIATOR OF RNA POLYMERASE II TRANSCRIPTION SUBUNIT 4"/>
    <property type="match status" value="1"/>
</dbReference>
<keyword evidence="5 8" id="KW-0804">Transcription</keyword>
<evidence type="ECO:0000256" key="9">
    <source>
        <dbReference type="SAM" id="MobiDB-lite"/>
    </source>
</evidence>
<evidence type="ECO:0000256" key="6">
    <source>
        <dbReference type="ARBA" id="ARBA00023242"/>
    </source>
</evidence>
<comment type="subunit">
    <text evidence="8">Component of the Mediator complex.</text>
</comment>
<dbReference type="Pfam" id="PF10018">
    <property type="entry name" value="Med4"/>
    <property type="match status" value="1"/>
</dbReference>
<dbReference type="Proteomes" id="UP000580250">
    <property type="component" value="Unassembled WGS sequence"/>
</dbReference>
<evidence type="ECO:0000256" key="4">
    <source>
        <dbReference type="ARBA" id="ARBA00023015"/>
    </source>
</evidence>
<feature type="compositionally biased region" description="Polar residues" evidence="9">
    <location>
        <begin position="323"/>
        <end position="332"/>
    </location>
</feature>
<evidence type="ECO:0000256" key="5">
    <source>
        <dbReference type="ARBA" id="ARBA00023163"/>
    </source>
</evidence>
<comment type="caution">
    <text evidence="10">The sequence shown here is derived from an EMBL/GenBank/DDBJ whole genome shotgun (WGS) entry which is preliminary data.</text>
</comment>
<evidence type="ECO:0000256" key="1">
    <source>
        <dbReference type="ARBA" id="ARBA00004123"/>
    </source>
</evidence>
<evidence type="ECO:0000256" key="3">
    <source>
        <dbReference type="ARBA" id="ARBA00020629"/>
    </source>
</evidence>
<comment type="subcellular location">
    <subcellularLocation>
        <location evidence="1 8">Nucleus</location>
    </subcellularLocation>
</comment>
<organism evidence="10 11">
    <name type="scientific">Meloidogyne enterolobii</name>
    <name type="common">Root-knot nematode worm</name>
    <name type="synonym">Meloidogyne mayaguensis</name>
    <dbReference type="NCBI Taxonomy" id="390850"/>
    <lineage>
        <taxon>Eukaryota</taxon>
        <taxon>Metazoa</taxon>
        <taxon>Ecdysozoa</taxon>
        <taxon>Nematoda</taxon>
        <taxon>Chromadorea</taxon>
        <taxon>Rhabditida</taxon>
        <taxon>Tylenchina</taxon>
        <taxon>Tylenchomorpha</taxon>
        <taxon>Tylenchoidea</taxon>
        <taxon>Meloidogynidae</taxon>
        <taxon>Meloidogyninae</taxon>
        <taxon>Meloidogyne</taxon>
    </lineage>
</organism>
<feature type="compositionally biased region" description="Low complexity" evidence="9">
    <location>
        <begin position="217"/>
        <end position="244"/>
    </location>
</feature>
<evidence type="ECO:0000313" key="10">
    <source>
        <dbReference type="EMBL" id="CAD2125952.1"/>
    </source>
</evidence>
<feature type="compositionally biased region" description="Low complexity" evidence="9">
    <location>
        <begin position="342"/>
        <end position="351"/>
    </location>
</feature>
<name>A0A6V7TM33_MELEN</name>
<keyword evidence="6 8" id="KW-0539">Nucleus</keyword>
<keyword evidence="8" id="KW-0010">Activator</keyword>
<reference evidence="10 11" key="1">
    <citation type="submission" date="2020-08" db="EMBL/GenBank/DDBJ databases">
        <authorList>
            <person name="Koutsovoulos G."/>
            <person name="Danchin GJ E."/>
        </authorList>
    </citation>
    <scope>NUCLEOTIDE SEQUENCE [LARGE SCALE GENOMIC DNA]</scope>
</reference>
<feature type="region of interest" description="Disordered" evidence="9">
    <location>
        <begin position="217"/>
        <end position="358"/>
    </location>
</feature>
<dbReference type="GO" id="GO:0016592">
    <property type="term" value="C:mediator complex"/>
    <property type="evidence" value="ECO:0007669"/>
    <property type="project" value="InterPro"/>
</dbReference>
<dbReference type="PANTHER" id="PTHR13208">
    <property type="entry name" value="MEDIATOR OF RNA POLYMERASE II TRANSCRIPTION SUBUNIT 4"/>
    <property type="match status" value="1"/>
</dbReference>
<feature type="compositionally biased region" description="Polar residues" evidence="9">
    <location>
        <begin position="282"/>
        <end position="304"/>
    </location>
</feature>
<comment type="similarity">
    <text evidence="2 8">Belongs to the Mediator complex subunit 4 family.</text>
</comment>